<dbReference type="AlphaFoldDB" id="A0A382HV22"/>
<keyword evidence="4 6" id="KW-1133">Transmembrane helix</keyword>
<dbReference type="InterPro" id="IPR022791">
    <property type="entry name" value="L-PG_synthase/AglD"/>
</dbReference>
<feature type="transmembrane region" description="Helical" evidence="6">
    <location>
        <begin position="42"/>
        <end position="60"/>
    </location>
</feature>
<evidence type="ECO:0000256" key="4">
    <source>
        <dbReference type="ARBA" id="ARBA00022989"/>
    </source>
</evidence>
<keyword evidence="2" id="KW-1003">Cell membrane</keyword>
<sequence>MNPRILKILKYGLSIGLLSWLITQTDLSQVLSLIAEADRGNLALAIIAYLASVVVVAYRWETLLESRGIPLTLSRATGLYFIGNFFSNFLPTSIGGDAVRAYSAGTDLGKRADAFASVFIERFMGLFAIVSMALLGFLLIAQELEHTYIVPATVVLYLLMLAAFPILFGRWGIEWLKPRYRHVTVFDLGRKTARLHDVLYQYGSHRRALAANFALSVLYQGVIVVMNILVARALGLPIHPMYFVVFVPIIGTISMFPFSINALGIREGGYVLLFAQIDRPDSEALALSL</sequence>
<dbReference type="PANTHER" id="PTHR40277">
    <property type="entry name" value="BLL5419 PROTEIN"/>
    <property type="match status" value="1"/>
</dbReference>
<feature type="transmembrane region" description="Helical" evidence="6">
    <location>
        <begin position="209"/>
        <end position="230"/>
    </location>
</feature>
<evidence type="ECO:0000256" key="5">
    <source>
        <dbReference type="ARBA" id="ARBA00023136"/>
    </source>
</evidence>
<evidence type="ECO:0000313" key="7">
    <source>
        <dbReference type="EMBL" id="SVB91206.1"/>
    </source>
</evidence>
<evidence type="ECO:0000256" key="2">
    <source>
        <dbReference type="ARBA" id="ARBA00022475"/>
    </source>
</evidence>
<dbReference type="NCBIfam" id="TIGR00374">
    <property type="entry name" value="flippase-like domain"/>
    <property type="match status" value="1"/>
</dbReference>
<name>A0A382HV22_9ZZZZ</name>
<feature type="transmembrane region" description="Helical" evidence="6">
    <location>
        <begin position="123"/>
        <end position="142"/>
    </location>
</feature>
<protein>
    <recommendedName>
        <fullName evidence="8">Flippase-like domain-containing protein</fullName>
    </recommendedName>
</protein>
<feature type="transmembrane region" description="Helical" evidence="6">
    <location>
        <begin position="242"/>
        <end position="263"/>
    </location>
</feature>
<dbReference type="EMBL" id="UINC01063502">
    <property type="protein sequence ID" value="SVB91206.1"/>
    <property type="molecule type" value="Genomic_DNA"/>
</dbReference>
<comment type="subcellular location">
    <subcellularLocation>
        <location evidence="1">Cell membrane</location>
        <topology evidence="1">Multi-pass membrane protein</topology>
    </subcellularLocation>
</comment>
<feature type="transmembrane region" description="Helical" evidence="6">
    <location>
        <begin position="148"/>
        <end position="169"/>
    </location>
</feature>
<evidence type="ECO:0000256" key="1">
    <source>
        <dbReference type="ARBA" id="ARBA00004651"/>
    </source>
</evidence>
<proteinExistence type="predicted"/>
<dbReference type="Pfam" id="PF03706">
    <property type="entry name" value="LPG_synthase_TM"/>
    <property type="match status" value="1"/>
</dbReference>
<accession>A0A382HV22</accession>
<organism evidence="7">
    <name type="scientific">marine metagenome</name>
    <dbReference type="NCBI Taxonomy" id="408172"/>
    <lineage>
        <taxon>unclassified sequences</taxon>
        <taxon>metagenomes</taxon>
        <taxon>ecological metagenomes</taxon>
    </lineage>
</organism>
<feature type="non-terminal residue" evidence="7">
    <location>
        <position position="289"/>
    </location>
</feature>
<dbReference type="PANTHER" id="PTHR40277:SF1">
    <property type="entry name" value="BLL5419 PROTEIN"/>
    <property type="match status" value="1"/>
</dbReference>
<evidence type="ECO:0000256" key="6">
    <source>
        <dbReference type="SAM" id="Phobius"/>
    </source>
</evidence>
<gene>
    <name evidence="7" type="ORF">METZ01_LOCUS244060</name>
</gene>
<dbReference type="GO" id="GO:0005886">
    <property type="term" value="C:plasma membrane"/>
    <property type="evidence" value="ECO:0007669"/>
    <property type="project" value="UniProtKB-SubCell"/>
</dbReference>
<evidence type="ECO:0008006" key="8">
    <source>
        <dbReference type="Google" id="ProtNLM"/>
    </source>
</evidence>
<evidence type="ECO:0000256" key="3">
    <source>
        <dbReference type="ARBA" id="ARBA00022692"/>
    </source>
</evidence>
<feature type="non-terminal residue" evidence="7">
    <location>
        <position position="1"/>
    </location>
</feature>
<reference evidence="7" key="1">
    <citation type="submission" date="2018-05" db="EMBL/GenBank/DDBJ databases">
        <authorList>
            <person name="Lanie J.A."/>
            <person name="Ng W.-L."/>
            <person name="Kazmierczak K.M."/>
            <person name="Andrzejewski T.M."/>
            <person name="Davidsen T.M."/>
            <person name="Wayne K.J."/>
            <person name="Tettelin H."/>
            <person name="Glass J.I."/>
            <person name="Rusch D."/>
            <person name="Podicherti R."/>
            <person name="Tsui H.-C.T."/>
            <person name="Winkler M.E."/>
        </authorList>
    </citation>
    <scope>NUCLEOTIDE SEQUENCE</scope>
</reference>
<keyword evidence="3 6" id="KW-0812">Transmembrane</keyword>
<keyword evidence="5 6" id="KW-0472">Membrane</keyword>